<dbReference type="InterPro" id="IPR018101">
    <property type="entry name" value="Transl_elong_Ts_CS"/>
</dbReference>
<accession>A0A9W6MNQ9</accession>
<keyword evidence="11" id="KW-1185">Reference proteome</keyword>
<name>A0A9W6MNQ9_9PROT</name>
<dbReference type="InterPro" id="IPR036402">
    <property type="entry name" value="EF-Ts_dimer_sf"/>
</dbReference>
<evidence type="ECO:0000256" key="3">
    <source>
        <dbReference type="ARBA" id="ARBA00022490"/>
    </source>
</evidence>
<dbReference type="PANTHER" id="PTHR11741:SF0">
    <property type="entry name" value="ELONGATION FACTOR TS, MITOCHONDRIAL"/>
    <property type="match status" value="1"/>
</dbReference>
<evidence type="ECO:0000256" key="7">
    <source>
        <dbReference type="RuleBase" id="RU000642"/>
    </source>
</evidence>
<gene>
    <name evidence="6 10" type="primary">tsf</name>
    <name evidence="10" type="ORF">GCM10017621_18710</name>
</gene>
<comment type="subcellular location">
    <subcellularLocation>
        <location evidence="6 8">Cytoplasm</location>
    </subcellularLocation>
</comment>
<evidence type="ECO:0000259" key="9">
    <source>
        <dbReference type="Pfam" id="PF00889"/>
    </source>
</evidence>
<dbReference type="GO" id="GO:0005737">
    <property type="term" value="C:cytoplasm"/>
    <property type="evidence" value="ECO:0007669"/>
    <property type="project" value="UniProtKB-SubCell"/>
</dbReference>
<dbReference type="NCBIfam" id="TIGR00116">
    <property type="entry name" value="tsf"/>
    <property type="match status" value="1"/>
</dbReference>
<reference evidence="10" key="1">
    <citation type="journal article" date="2014" name="Int. J. Syst. Evol. Microbiol.">
        <title>Complete genome sequence of Corynebacterium casei LMG S-19264T (=DSM 44701T), isolated from a smear-ripened cheese.</title>
        <authorList>
            <consortium name="US DOE Joint Genome Institute (JGI-PGF)"/>
            <person name="Walter F."/>
            <person name="Albersmeier A."/>
            <person name="Kalinowski J."/>
            <person name="Ruckert C."/>
        </authorList>
    </citation>
    <scope>NUCLEOTIDE SEQUENCE</scope>
    <source>
        <strain evidence="10">VKM B-1513</strain>
    </source>
</reference>
<dbReference type="Gene3D" id="3.30.479.20">
    <property type="entry name" value="Elongation factor Ts, dimerisation domain"/>
    <property type="match status" value="2"/>
</dbReference>
<proteinExistence type="inferred from homology"/>
<dbReference type="Gene3D" id="1.10.8.10">
    <property type="entry name" value="DNA helicase RuvA subunit, C-terminal domain"/>
    <property type="match status" value="1"/>
</dbReference>
<keyword evidence="5 6" id="KW-0648">Protein biosynthesis</keyword>
<evidence type="ECO:0000256" key="2">
    <source>
        <dbReference type="ARBA" id="ARBA00016956"/>
    </source>
</evidence>
<comment type="similarity">
    <text evidence="1 6 7">Belongs to the EF-Ts family.</text>
</comment>
<feature type="domain" description="Translation elongation factor EFTs/EF1B dimerisation" evidence="9">
    <location>
        <begin position="71"/>
        <end position="291"/>
    </location>
</feature>
<reference evidence="10" key="2">
    <citation type="submission" date="2023-01" db="EMBL/GenBank/DDBJ databases">
        <authorList>
            <person name="Sun Q."/>
            <person name="Evtushenko L."/>
        </authorList>
    </citation>
    <scope>NUCLEOTIDE SEQUENCE</scope>
    <source>
        <strain evidence="10">VKM B-1513</strain>
    </source>
</reference>
<dbReference type="RefSeq" id="WP_271186731.1">
    <property type="nucleotide sequence ID" value="NZ_BSFE01000004.1"/>
</dbReference>
<dbReference type="PROSITE" id="PS01127">
    <property type="entry name" value="EF_TS_2"/>
    <property type="match status" value="1"/>
</dbReference>
<evidence type="ECO:0000256" key="5">
    <source>
        <dbReference type="ARBA" id="ARBA00022917"/>
    </source>
</evidence>
<protein>
    <recommendedName>
        <fullName evidence="2 6">Elongation factor Ts</fullName>
        <shortName evidence="6">EF-Ts</shortName>
    </recommendedName>
</protein>
<dbReference type="FunFam" id="1.10.8.10:FF:000001">
    <property type="entry name" value="Elongation factor Ts"/>
    <property type="match status" value="1"/>
</dbReference>
<dbReference type="Pfam" id="PF00889">
    <property type="entry name" value="EF_TS"/>
    <property type="match status" value="1"/>
</dbReference>
<dbReference type="HAMAP" id="MF_00050">
    <property type="entry name" value="EF_Ts"/>
    <property type="match status" value="1"/>
</dbReference>
<dbReference type="PANTHER" id="PTHR11741">
    <property type="entry name" value="ELONGATION FACTOR TS"/>
    <property type="match status" value="1"/>
</dbReference>
<dbReference type="InterPro" id="IPR009060">
    <property type="entry name" value="UBA-like_sf"/>
</dbReference>
<comment type="caution">
    <text evidence="10">The sequence shown here is derived from an EMBL/GenBank/DDBJ whole genome shotgun (WGS) entry which is preliminary data.</text>
</comment>
<dbReference type="InterPro" id="IPR001816">
    <property type="entry name" value="Transl_elong_EFTs/EF1B"/>
</dbReference>
<organism evidence="10 11">
    <name type="scientific">Maricaulis virginensis</name>
    <dbReference type="NCBI Taxonomy" id="144022"/>
    <lineage>
        <taxon>Bacteria</taxon>
        <taxon>Pseudomonadati</taxon>
        <taxon>Pseudomonadota</taxon>
        <taxon>Alphaproteobacteria</taxon>
        <taxon>Maricaulales</taxon>
        <taxon>Maricaulaceae</taxon>
        <taxon>Maricaulis</taxon>
    </lineage>
</organism>
<dbReference type="GO" id="GO:0003746">
    <property type="term" value="F:translation elongation factor activity"/>
    <property type="evidence" value="ECO:0007669"/>
    <property type="project" value="UniProtKB-UniRule"/>
</dbReference>
<evidence type="ECO:0000313" key="10">
    <source>
        <dbReference type="EMBL" id="GLK52363.1"/>
    </source>
</evidence>
<dbReference type="AlphaFoldDB" id="A0A9W6MNQ9"/>
<sequence>MAAITAALVKELREKTGVGMMDCKKALNETDGDFEAAVDWLRKKGLSKAAKKADRVAAEGLVAVATEGGQGAVVEVNSETDFVARNEKFQSAVKEIAALAIGTSGDVDTLKAAKLASGDTVEDKLTNLIATIGENMALRRAAVVTAEPGVVASYVHNPAADDMGAIGVLVGLKSGGDAAKLADLGRKIAMHVAAGSPAVAVSVDVDGVDSALADKEREVFADQARQSGKPENIIEKMVEGRMRKFYEEVVLLKQAFVMDPDRTIEQVLADASKELGTPVEISGFARMALGEGVEKKSEDFAAEVAAATGQS</sequence>
<dbReference type="SUPFAM" id="SSF54713">
    <property type="entry name" value="Elongation factor Ts (EF-Ts), dimerisation domain"/>
    <property type="match status" value="2"/>
</dbReference>
<evidence type="ECO:0000256" key="1">
    <source>
        <dbReference type="ARBA" id="ARBA00005532"/>
    </source>
</evidence>
<dbReference type="PROSITE" id="PS01126">
    <property type="entry name" value="EF_TS_1"/>
    <property type="match status" value="1"/>
</dbReference>
<evidence type="ECO:0000313" key="11">
    <source>
        <dbReference type="Proteomes" id="UP001143486"/>
    </source>
</evidence>
<dbReference type="FunFam" id="1.10.286.20:FF:000001">
    <property type="entry name" value="Elongation factor Ts"/>
    <property type="match status" value="1"/>
</dbReference>
<dbReference type="SUPFAM" id="SSF46934">
    <property type="entry name" value="UBA-like"/>
    <property type="match status" value="1"/>
</dbReference>
<dbReference type="Proteomes" id="UP001143486">
    <property type="component" value="Unassembled WGS sequence"/>
</dbReference>
<feature type="region of interest" description="Involved in Mg(2+) ion dislocation from EF-Tu" evidence="6">
    <location>
        <begin position="80"/>
        <end position="83"/>
    </location>
</feature>
<keyword evidence="4 6" id="KW-0251">Elongation factor</keyword>
<dbReference type="EMBL" id="BSFE01000004">
    <property type="protein sequence ID" value="GLK52363.1"/>
    <property type="molecule type" value="Genomic_DNA"/>
</dbReference>
<dbReference type="CDD" id="cd14275">
    <property type="entry name" value="UBA_EF-Ts"/>
    <property type="match status" value="1"/>
</dbReference>
<dbReference type="Gene3D" id="1.10.286.20">
    <property type="match status" value="1"/>
</dbReference>
<dbReference type="InterPro" id="IPR014039">
    <property type="entry name" value="Transl_elong_EFTs/EF1B_dimer"/>
</dbReference>
<evidence type="ECO:0000256" key="6">
    <source>
        <dbReference type="HAMAP-Rule" id="MF_00050"/>
    </source>
</evidence>
<keyword evidence="3 6" id="KW-0963">Cytoplasm</keyword>
<comment type="function">
    <text evidence="6 7">Associates with the EF-Tu.GDP complex and induces the exchange of GDP to GTP. It remains bound to the aminoacyl-tRNA.EF-Tu.GTP complex up to the GTP hydrolysis stage on the ribosome.</text>
</comment>
<evidence type="ECO:0000256" key="4">
    <source>
        <dbReference type="ARBA" id="ARBA00022768"/>
    </source>
</evidence>
<evidence type="ECO:0000256" key="8">
    <source>
        <dbReference type="RuleBase" id="RU000643"/>
    </source>
</evidence>